<comment type="caution">
    <text evidence="1">The sequence shown here is derived from an EMBL/GenBank/DDBJ whole genome shotgun (WGS) entry which is preliminary data.</text>
</comment>
<dbReference type="EMBL" id="ML996120">
    <property type="protein sequence ID" value="KAF2736911.1"/>
    <property type="molecule type" value="Genomic_DNA"/>
</dbReference>
<accession>A0A9P4R5M9</accession>
<reference evidence="1" key="1">
    <citation type="journal article" date="2020" name="Stud. Mycol.">
        <title>101 Dothideomycetes genomes: a test case for predicting lifestyles and emergence of pathogens.</title>
        <authorList>
            <person name="Haridas S."/>
            <person name="Albert R."/>
            <person name="Binder M."/>
            <person name="Bloem J."/>
            <person name="Labutti K."/>
            <person name="Salamov A."/>
            <person name="Andreopoulos B."/>
            <person name="Baker S."/>
            <person name="Barry K."/>
            <person name="Bills G."/>
            <person name="Bluhm B."/>
            <person name="Cannon C."/>
            <person name="Castanera R."/>
            <person name="Culley D."/>
            <person name="Daum C."/>
            <person name="Ezra D."/>
            <person name="Gonzalez J."/>
            <person name="Henrissat B."/>
            <person name="Kuo A."/>
            <person name="Liang C."/>
            <person name="Lipzen A."/>
            <person name="Lutzoni F."/>
            <person name="Magnuson J."/>
            <person name="Mondo S."/>
            <person name="Nolan M."/>
            <person name="Ohm R."/>
            <person name="Pangilinan J."/>
            <person name="Park H.-J."/>
            <person name="Ramirez L."/>
            <person name="Alfaro M."/>
            <person name="Sun H."/>
            <person name="Tritt A."/>
            <person name="Yoshinaga Y."/>
            <person name="Zwiers L.-H."/>
            <person name="Turgeon B."/>
            <person name="Goodwin S."/>
            <person name="Spatafora J."/>
            <person name="Crous P."/>
            <person name="Grigoriev I."/>
        </authorList>
    </citation>
    <scope>NUCLEOTIDE SEQUENCE</scope>
    <source>
        <strain evidence="1">CBS 125425</strain>
    </source>
</reference>
<evidence type="ECO:0000313" key="1">
    <source>
        <dbReference type="EMBL" id="KAF2736911.1"/>
    </source>
</evidence>
<name>A0A9P4R5M9_9PLEO</name>
<sequence>MDVRVAKIWNTFCDRNLFLPGFDTPISVNNLHGLNELQTDDWYDDVAAPFVDRLRKDVALAIGPSVDCLQPNPLRALKVPKVGDRATVNRRDIWRRTLFLITWLRAQCQHSEGPADLSKYITKLFARVDKHTKDQISREWNKNSMSELPYEHVDMRIRWEMIR</sequence>
<organism evidence="1 2">
    <name type="scientific">Polyplosphaeria fusca</name>
    <dbReference type="NCBI Taxonomy" id="682080"/>
    <lineage>
        <taxon>Eukaryota</taxon>
        <taxon>Fungi</taxon>
        <taxon>Dikarya</taxon>
        <taxon>Ascomycota</taxon>
        <taxon>Pezizomycotina</taxon>
        <taxon>Dothideomycetes</taxon>
        <taxon>Pleosporomycetidae</taxon>
        <taxon>Pleosporales</taxon>
        <taxon>Tetraplosphaeriaceae</taxon>
        <taxon>Polyplosphaeria</taxon>
    </lineage>
</organism>
<dbReference type="Proteomes" id="UP000799444">
    <property type="component" value="Unassembled WGS sequence"/>
</dbReference>
<keyword evidence="2" id="KW-1185">Reference proteome</keyword>
<protein>
    <submittedName>
        <fullName evidence="1">Uncharacterized protein</fullName>
    </submittedName>
</protein>
<dbReference type="AlphaFoldDB" id="A0A9P4R5M9"/>
<gene>
    <name evidence="1" type="ORF">EJ04DRAFT_561987</name>
</gene>
<evidence type="ECO:0000313" key="2">
    <source>
        <dbReference type="Proteomes" id="UP000799444"/>
    </source>
</evidence>
<proteinExistence type="predicted"/>